<feature type="transmembrane region" description="Helical" evidence="2">
    <location>
        <begin position="31"/>
        <end position="49"/>
    </location>
</feature>
<feature type="region of interest" description="Disordered" evidence="1">
    <location>
        <begin position="469"/>
        <end position="555"/>
    </location>
</feature>
<evidence type="ECO:0000256" key="2">
    <source>
        <dbReference type="SAM" id="Phobius"/>
    </source>
</evidence>
<protein>
    <submittedName>
        <fullName evidence="3">Tetratricopeptide repeat protein</fullName>
    </submittedName>
</protein>
<feature type="region of interest" description="Disordered" evidence="1">
    <location>
        <begin position="1"/>
        <end position="24"/>
    </location>
</feature>
<dbReference type="RefSeq" id="WP_329526511.1">
    <property type="nucleotide sequence ID" value="NZ_JBHSKH010000044.1"/>
</dbReference>
<evidence type="ECO:0000313" key="3">
    <source>
        <dbReference type="EMBL" id="MFD1308981.1"/>
    </source>
</evidence>
<dbReference type="SMART" id="SM00028">
    <property type="entry name" value="TPR"/>
    <property type="match status" value="3"/>
</dbReference>
<keyword evidence="2" id="KW-1133">Transmembrane helix</keyword>
<dbReference type="EMBL" id="JBHTMM010000032">
    <property type="protein sequence ID" value="MFD1308981.1"/>
    <property type="molecule type" value="Genomic_DNA"/>
</dbReference>
<evidence type="ECO:0000313" key="4">
    <source>
        <dbReference type="Proteomes" id="UP001597058"/>
    </source>
</evidence>
<dbReference type="SUPFAM" id="SSF48452">
    <property type="entry name" value="TPR-like"/>
    <property type="match status" value="2"/>
</dbReference>
<accession>A0ABW3XJ00</accession>
<gene>
    <name evidence="3" type="ORF">ACFQ5X_24390</name>
</gene>
<reference evidence="4" key="1">
    <citation type="journal article" date="2019" name="Int. J. Syst. Evol. Microbiol.">
        <title>The Global Catalogue of Microorganisms (GCM) 10K type strain sequencing project: providing services to taxonomists for standard genome sequencing and annotation.</title>
        <authorList>
            <consortium name="The Broad Institute Genomics Platform"/>
            <consortium name="The Broad Institute Genome Sequencing Center for Infectious Disease"/>
            <person name="Wu L."/>
            <person name="Ma J."/>
        </authorList>
    </citation>
    <scope>NUCLEOTIDE SEQUENCE [LARGE SCALE GENOMIC DNA]</scope>
    <source>
        <strain evidence="4">CGMCC 4.7020</strain>
    </source>
</reference>
<dbReference type="InterPro" id="IPR011990">
    <property type="entry name" value="TPR-like_helical_dom_sf"/>
</dbReference>
<evidence type="ECO:0000256" key="1">
    <source>
        <dbReference type="SAM" id="MobiDB-lite"/>
    </source>
</evidence>
<keyword evidence="2" id="KW-0472">Membrane</keyword>
<name>A0ABW3XJ00_9ACTN</name>
<dbReference type="Proteomes" id="UP001597058">
    <property type="component" value="Unassembled WGS sequence"/>
</dbReference>
<feature type="compositionally biased region" description="Low complexity" evidence="1">
    <location>
        <begin position="472"/>
        <end position="482"/>
    </location>
</feature>
<feature type="compositionally biased region" description="Low complexity" evidence="1">
    <location>
        <begin position="523"/>
        <end position="537"/>
    </location>
</feature>
<keyword evidence="4" id="KW-1185">Reference proteome</keyword>
<proteinExistence type="predicted"/>
<comment type="caution">
    <text evidence="3">The sequence shown here is derived from an EMBL/GenBank/DDBJ whole genome shotgun (WGS) entry which is preliminary data.</text>
</comment>
<keyword evidence="2" id="KW-0812">Transmembrane</keyword>
<organism evidence="3 4">
    <name type="scientific">Streptomyces kaempferi</name>
    <dbReference type="NCBI Taxonomy" id="333725"/>
    <lineage>
        <taxon>Bacteria</taxon>
        <taxon>Bacillati</taxon>
        <taxon>Actinomycetota</taxon>
        <taxon>Actinomycetes</taxon>
        <taxon>Kitasatosporales</taxon>
        <taxon>Streptomycetaceae</taxon>
        <taxon>Streptomyces</taxon>
    </lineage>
</organism>
<dbReference type="Gene3D" id="1.25.40.10">
    <property type="entry name" value="Tetratricopeptide repeat domain"/>
    <property type="match status" value="3"/>
</dbReference>
<sequence>MEIEQRQRILTAPPGPRVRSGRRRSRAARRALIGVVAGCAVFGGAMVMLPSGGFTPTPAAPGPVAGAMTAVTAGVPVSLRDLAALVGDREAYLRTHPRDAESWAVLGTAYVEQGRRTATPGYFPKAERALRTSLTAGPTRNLAALRGLAALANARGDFRKGREWGETARKLAPKEWTTYPLLIDSCRGLGDYKASRKALEKLQALHSGPPVLARAAQVYWDRGWREDAVAALSDAAAGARTPTERAVWLAEAGRLAWERGDREVSLHSYEGALRIDRAEPAALAGRGRALASLGRVPEALRAYQAAFAGRPAPGYALELGELYQSRGLDSAARAQYGLVRTRVRTETAGGVDDALVLGLFEADHGDASEAVKRLRAEWKRQPGIGVADALGWALHRDGKNKEALKFAERATDKEHGGGVRSALYVYHRGQIERGLDLTGSARRHIAEALQINPYFSPVLAPLARRTLDTLGEPSTSSTSLPSELEEDPAFPEPEVPEPDRTSPAGSAPAESTPSVPAPAGSYEAPAPVPSESAADPAGDGRGPEPAPAPRRTAPH</sequence>
<dbReference type="InterPro" id="IPR019734">
    <property type="entry name" value="TPR_rpt"/>
</dbReference>